<sequence length="115" mass="12306">MKRLLPLVVCLLLAACAPRNNDQAAPANQPVLSPDQQMANFLGDSHPGASASFSGTSYGDYVTVTTREDYISALGELCREGLVNSSGGISRIAVCRDKKEQAWRLAPRIFPQGAL</sequence>
<evidence type="ECO:0000313" key="3">
    <source>
        <dbReference type="EMBL" id="EEB33477.1"/>
    </source>
</evidence>
<organism evidence="3 4">
    <name type="scientific">Desulfovibrio piger ATCC 29098</name>
    <dbReference type="NCBI Taxonomy" id="411464"/>
    <lineage>
        <taxon>Bacteria</taxon>
        <taxon>Pseudomonadati</taxon>
        <taxon>Thermodesulfobacteriota</taxon>
        <taxon>Desulfovibrionia</taxon>
        <taxon>Desulfovibrionales</taxon>
        <taxon>Desulfovibrionaceae</taxon>
        <taxon>Desulfovibrio</taxon>
    </lineage>
</organism>
<gene>
    <name evidence="3" type="ORF">DESPIG_01618</name>
</gene>
<evidence type="ECO:0008006" key="5">
    <source>
        <dbReference type="Google" id="ProtNLM"/>
    </source>
</evidence>
<protein>
    <recommendedName>
        <fullName evidence="5">Lipoprotein</fullName>
    </recommendedName>
</protein>
<proteinExistence type="predicted"/>
<dbReference type="EMBL" id="ABXU01000042">
    <property type="protein sequence ID" value="EEB33477.1"/>
    <property type="molecule type" value="Genomic_DNA"/>
</dbReference>
<evidence type="ECO:0000313" key="4">
    <source>
        <dbReference type="Proteomes" id="UP000003676"/>
    </source>
</evidence>
<keyword evidence="2" id="KW-0732">Signal</keyword>
<feature type="compositionally biased region" description="Polar residues" evidence="1">
    <location>
        <begin position="30"/>
        <end position="39"/>
    </location>
</feature>
<reference evidence="3 4" key="1">
    <citation type="submission" date="2008-10" db="EMBL/GenBank/DDBJ databases">
        <title>Draft genome sequence of Desulvovibrio piger (ATCC 29098).</title>
        <authorList>
            <person name="Sudarsanam P."/>
            <person name="Ley R."/>
            <person name="Guruge J."/>
            <person name="Turnbaugh P.J."/>
            <person name="Mahowald M."/>
            <person name="Liep D."/>
            <person name="Gordon J."/>
        </authorList>
    </citation>
    <scope>NUCLEOTIDE SEQUENCE [LARGE SCALE GENOMIC DNA]</scope>
    <source>
        <strain evidence="3 4">ATCC 29098</strain>
    </source>
</reference>
<name>B6WU60_9BACT</name>
<dbReference type="PROSITE" id="PS51257">
    <property type="entry name" value="PROKAR_LIPOPROTEIN"/>
    <property type="match status" value="1"/>
</dbReference>
<evidence type="ECO:0000256" key="1">
    <source>
        <dbReference type="SAM" id="MobiDB-lite"/>
    </source>
</evidence>
<dbReference type="AlphaFoldDB" id="B6WU60"/>
<dbReference type="HOGENOM" id="CLU_1977970_0_0_7"/>
<feature type="chain" id="PRO_5002852110" description="Lipoprotein" evidence="2">
    <location>
        <begin position="25"/>
        <end position="115"/>
    </location>
</feature>
<dbReference type="Proteomes" id="UP000003676">
    <property type="component" value="Unassembled WGS sequence"/>
</dbReference>
<accession>B6WU60</accession>
<evidence type="ECO:0000256" key="2">
    <source>
        <dbReference type="SAM" id="SignalP"/>
    </source>
</evidence>
<dbReference type="Pfam" id="PF16587">
    <property type="entry name" value="DUF5061"/>
    <property type="match status" value="1"/>
</dbReference>
<feature type="signal peptide" evidence="2">
    <location>
        <begin position="1"/>
        <end position="24"/>
    </location>
</feature>
<feature type="region of interest" description="Disordered" evidence="1">
    <location>
        <begin position="24"/>
        <end position="57"/>
    </location>
</feature>
<dbReference type="RefSeq" id="WP_006006520.1">
    <property type="nucleotide sequence ID" value="NZ_DS996357.1"/>
</dbReference>
<comment type="caution">
    <text evidence="3">The sequence shown here is derived from an EMBL/GenBank/DDBJ whole genome shotgun (WGS) entry which is preliminary data.</text>
</comment>
<dbReference type="InterPro" id="IPR032258">
    <property type="entry name" value="DUF5061"/>
</dbReference>
<reference evidence="3 4" key="2">
    <citation type="submission" date="2008-10" db="EMBL/GenBank/DDBJ databases">
        <authorList>
            <person name="Fulton L."/>
            <person name="Clifton S."/>
            <person name="Fulton B."/>
            <person name="Xu J."/>
            <person name="Minx P."/>
            <person name="Pepin K.H."/>
            <person name="Johnson M."/>
            <person name="Bhonagiri V."/>
            <person name="Nash W.E."/>
            <person name="Mardis E.R."/>
            <person name="Wilson R.K."/>
        </authorList>
    </citation>
    <scope>NUCLEOTIDE SEQUENCE [LARGE SCALE GENOMIC DNA]</scope>
    <source>
        <strain evidence="3 4">ATCC 29098</strain>
    </source>
</reference>